<accession>A0A9P4YAX8</accession>
<dbReference type="OrthoDB" id="1720422at2759"/>
<name>A0A9P4YAX8_CRYP1</name>
<gene>
    <name evidence="5" type="ORF">M406DRAFT_325181</name>
</gene>
<dbReference type="Pfam" id="PF00248">
    <property type="entry name" value="Aldo_ket_red"/>
    <property type="match status" value="1"/>
</dbReference>
<dbReference type="PANTHER" id="PTHR43150">
    <property type="entry name" value="HYPERKINETIC, ISOFORM M"/>
    <property type="match status" value="1"/>
</dbReference>
<evidence type="ECO:0000256" key="2">
    <source>
        <dbReference type="ARBA" id="ARBA00022857"/>
    </source>
</evidence>
<dbReference type="InterPro" id="IPR036812">
    <property type="entry name" value="NAD(P)_OxRdtase_dom_sf"/>
</dbReference>
<dbReference type="AlphaFoldDB" id="A0A9P4YAX8"/>
<sequence length="184" mass="20115">MRSTKTALSPRLQRCLLGLIGPAVEQPQYNLLEREKVEREFRWLYTAHGTGLTTFAPLKIGILTGKYNDVTKPPAGSRMAESSGVVAKHLSKTFGDETWISRLAVVAGLKPIAEELGCTLAQLSLARILMNPQVSAPLLGASRPEQVRENLGALEVKAKLTAEVMDRIEGVVKNKPKVEPLRFG</sequence>
<dbReference type="Gene3D" id="3.20.20.100">
    <property type="entry name" value="NADP-dependent oxidoreductase domain"/>
    <property type="match status" value="1"/>
</dbReference>
<dbReference type="GeneID" id="63837083"/>
<evidence type="ECO:0000259" key="4">
    <source>
        <dbReference type="Pfam" id="PF00248"/>
    </source>
</evidence>
<comment type="similarity">
    <text evidence="1">Belongs to the shaker potassium channel beta subunit family.</text>
</comment>
<dbReference type="RefSeq" id="XP_040780649.1">
    <property type="nucleotide sequence ID" value="XM_040919954.1"/>
</dbReference>
<evidence type="ECO:0000313" key="5">
    <source>
        <dbReference type="EMBL" id="KAF3769688.1"/>
    </source>
</evidence>
<dbReference type="SUPFAM" id="SSF51430">
    <property type="entry name" value="NAD(P)-linked oxidoreductase"/>
    <property type="match status" value="1"/>
</dbReference>
<keyword evidence="6" id="KW-1185">Reference proteome</keyword>
<comment type="caution">
    <text evidence="5">The sequence shown here is derived from an EMBL/GenBank/DDBJ whole genome shotgun (WGS) entry which is preliminary data.</text>
</comment>
<keyword evidence="2" id="KW-0521">NADP</keyword>
<reference evidence="5" key="1">
    <citation type="journal article" date="2020" name="Phytopathology">
        <title>Genome sequence of the chestnut blight fungus Cryphonectria parasitica EP155: A fundamental resource for an archetypical invasive plant pathogen.</title>
        <authorList>
            <person name="Crouch J.A."/>
            <person name="Dawe A."/>
            <person name="Aerts A."/>
            <person name="Barry K."/>
            <person name="Churchill A.C.L."/>
            <person name="Grimwood J."/>
            <person name="Hillman B."/>
            <person name="Milgroom M.G."/>
            <person name="Pangilinan J."/>
            <person name="Smith M."/>
            <person name="Salamov A."/>
            <person name="Schmutz J."/>
            <person name="Yadav J."/>
            <person name="Grigoriev I.V."/>
            <person name="Nuss D."/>
        </authorList>
    </citation>
    <scope>NUCLEOTIDE SEQUENCE</scope>
    <source>
        <strain evidence="5">EP155</strain>
    </source>
</reference>
<dbReference type="InterPro" id="IPR023210">
    <property type="entry name" value="NADP_OxRdtase_dom"/>
</dbReference>
<evidence type="ECO:0000256" key="1">
    <source>
        <dbReference type="ARBA" id="ARBA00006515"/>
    </source>
</evidence>
<protein>
    <submittedName>
        <fullName evidence="5">Aldo/keto reductase</fullName>
    </submittedName>
</protein>
<dbReference type="EMBL" id="MU032344">
    <property type="protein sequence ID" value="KAF3769688.1"/>
    <property type="molecule type" value="Genomic_DNA"/>
</dbReference>
<proteinExistence type="inferred from homology"/>
<organism evidence="5 6">
    <name type="scientific">Cryphonectria parasitica (strain ATCC 38755 / EP155)</name>
    <dbReference type="NCBI Taxonomy" id="660469"/>
    <lineage>
        <taxon>Eukaryota</taxon>
        <taxon>Fungi</taxon>
        <taxon>Dikarya</taxon>
        <taxon>Ascomycota</taxon>
        <taxon>Pezizomycotina</taxon>
        <taxon>Sordariomycetes</taxon>
        <taxon>Sordariomycetidae</taxon>
        <taxon>Diaporthales</taxon>
        <taxon>Cryphonectriaceae</taxon>
        <taxon>Cryphonectria-Endothia species complex</taxon>
        <taxon>Cryphonectria</taxon>
    </lineage>
</organism>
<dbReference type="InterPro" id="IPR005399">
    <property type="entry name" value="K_chnl_volt-dep_bsu_KCNAB-rel"/>
</dbReference>
<dbReference type="GO" id="GO:0016491">
    <property type="term" value="F:oxidoreductase activity"/>
    <property type="evidence" value="ECO:0007669"/>
    <property type="project" value="UniProtKB-KW"/>
</dbReference>
<keyword evidence="3" id="KW-0560">Oxidoreductase</keyword>
<dbReference type="Proteomes" id="UP000803844">
    <property type="component" value="Unassembled WGS sequence"/>
</dbReference>
<feature type="domain" description="NADP-dependent oxidoreductase" evidence="4">
    <location>
        <begin position="13"/>
        <end position="171"/>
    </location>
</feature>
<evidence type="ECO:0000256" key="3">
    <source>
        <dbReference type="ARBA" id="ARBA00023002"/>
    </source>
</evidence>
<evidence type="ECO:0000313" key="6">
    <source>
        <dbReference type="Proteomes" id="UP000803844"/>
    </source>
</evidence>
<dbReference type="PANTHER" id="PTHR43150:SF6">
    <property type="entry name" value="VIC POTASSIUM ION CHANNEL, BETA SUBUNIT (EUROFUNG)"/>
    <property type="match status" value="1"/>
</dbReference>